<evidence type="ECO:0000313" key="3">
    <source>
        <dbReference type="Proteomes" id="UP000234460"/>
    </source>
</evidence>
<accession>A0AAQ1P0H9</accession>
<dbReference type="CDD" id="cd07818">
    <property type="entry name" value="SRPBCC_1"/>
    <property type="match status" value="1"/>
</dbReference>
<dbReference type="SUPFAM" id="SSF55961">
    <property type="entry name" value="Bet v1-like"/>
    <property type="match status" value="1"/>
</dbReference>
<keyword evidence="1" id="KW-1133">Transmembrane helix</keyword>
<sequence>MITIDFDKTSYTELTLSVEKLNGNIKTISVFSFTRLYFKRFYLITIGELNMKILSYILGGFVALIIILAIISPKEFKLEREVIINQPKNVVFTELRFLKNHEQWNAWSKKDPQMKKQFKGTDGKVGFISSWESEHPEVGTAEQEITNIVDGERLDTQIRFQKPFEGSFNSYITTQSVNEKQTKVLIGMSDKMSFPMTVISFIVNVCFDQQQKIIQNMDDSLNNLKVLLEK</sequence>
<evidence type="ECO:0008006" key="4">
    <source>
        <dbReference type="Google" id="ProtNLM"/>
    </source>
</evidence>
<evidence type="ECO:0000256" key="1">
    <source>
        <dbReference type="SAM" id="Phobius"/>
    </source>
</evidence>
<protein>
    <recommendedName>
        <fullName evidence="4">Polyketide cyclase/dehydrase and lipid transport</fullName>
    </recommendedName>
</protein>
<organism evidence="2 3">
    <name type="scientific">Leptospira interrogans serovar Manilae</name>
    <dbReference type="NCBI Taxonomy" id="214675"/>
    <lineage>
        <taxon>Bacteria</taxon>
        <taxon>Pseudomonadati</taxon>
        <taxon>Spirochaetota</taxon>
        <taxon>Spirochaetia</taxon>
        <taxon>Leptospirales</taxon>
        <taxon>Leptospiraceae</taxon>
        <taxon>Leptospira</taxon>
    </lineage>
</organism>
<dbReference type="AlphaFoldDB" id="A0AAQ1P0H9"/>
<dbReference type="InterPro" id="IPR023393">
    <property type="entry name" value="START-like_dom_sf"/>
</dbReference>
<gene>
    <name evidence="2" type="ORF">LMANV2_320035</name>
</gene>
<name>A0AAQ1P0H9_LEPIR</name>
<reference evidence="2 3" key="1">
    <citation type="submission" date="2017-11" db="EMBL/GenBank/DDBJ databases">
        <authorList>
            <person name="Lechat P."/>
        </authorList>
    </citation>
    <scope>NUCLEOTIDE SEQUENCE [LARGE SCALE GENOMIC DNA]</scope>
    <source>
        <strain evidence="2">L495</strain>
    </source>
</reference>
<keyword evidence="1" id="KW-0472">Membrane</keyword>
<dbReference type="Gene3D" id="3.30.530.20">
    <property type="match status" value="1"/>
</dbReference>
<proteinExistence type="predicted"/>
<dbReference type="EMBL" id="OEJX01000026">
    <property type="protein sequence ID" value="SOR61593.1"/>
    <property type="molecule type" value="Genomic_DNA"/>
</dbReference>
<dbReference type="Proteomes" id="UP000234460">
    <property type="component" value="Chromosome LMANV2"/>
</dbReference>
<keyword evidence="1" id="KW-0812">Transmembrane</keyword>
<evidence type="ECO:0000313" key="2">
    <source>
        <dbReference type="EMBL" id="SOR61593.1"/>
    </source>
</evidence>
<feature type="transmembrane region" description="Helical" evidence="1">
    <location>
        <begin position="53"/>
        <end position="71"/>
    </location>
</feature>
<comment type="caution">
    <text evidence="2">The sequence shown here is derived from an EMBL/GenBank/DDBJ whole genome shotgun (WGS) entry which is preliminary data.</text>
</comment>